<evidence type="ECO:0000313" key="16">
    <source>
        <dbReference type="EMBL" id="CAG6709113.1"/>
    </source>
</evidence>
<dbReference type="PANTHER" id="PTHR12731">
    <property type="entry name" value="TRANSLOCON-ASSOCIATED PROTEIN, DELTA SUBUNIT"/>
    <property type="match status" value="1"/>
</dbReference>
<comment type="subunit">
    <text evidence="4">Heterotetramer of TRAP-alpha, TRAP-beta, TRAP-delta and TRAP-gamma.</text>
</comment>
<keyword evidence="9" id="KW-0256">Endoplasmic reticulum</keyword>
<keyword evidence="10" id="KW-0832">Ubl conjugation</keyword>
<comment type="subcellular location">
    <subcellularLocation>
        <location evidence="2">Endoplasmic reticulum membrane</location>
        <topology evidence="2">Single-pass type I membrane protein</topology>
    </subcellularLocation>
</comment>
<dbReference type="GO" id="GO:0005789">
    <property type="term" value="C:endoplasmic reticulum membrane"/>
    <property type="evidence" value="ECO:0007669"/>
    <property type="project" value="UniProtKB-SubCell"/>
</dbReference>
<dbReference type="Pfam" id="PF05404">
    <property type="entry name" value="TRAP-delta"/>
    <property type="match status" value="1"/>
</dbReference>
<dbReference type="PANTHER" id="PTHR12731:SF1">
    <property type="entry name" value="TRANSLOCON-ASSOCIATED PROTEIN SUBUNIT DELTA"/>
    <property type="match status" value="1"/>
</dbReference>
<protein>
    <recommendedName>
        <fullName evidence="5">Translocon-associated protein subunit delta</fullName>
    </recommendedName>
    <alternativeName>
        <fullName evidence="14">Signal sequence receptor subunit delta</fullName>
    </alternativeName>
</protein>
<keyword evidence="11" id="KW-1133">Transmembrane helix</keyword>
<evidence type="ECO:0000256" key="8">
    <source>
        <dbReference type="ARBA" id="ARBA00022729"/>
    </source>
</evidence>
<dbReference type="EMBL" id="HBUF01345713">
    <property type="protein sequence ID" value="CAG6709112.1"/>
    <property type="molecule type" value="Transcribed_RNA"/>
</dbReference>
<evidence type="ECO:0000256" key="10">
    <source>
        <dbReference type="ARBA" id="ARBA00022843"/>
    </source>
</evidence>
<keyword evidence="8 15" id="KW-0732">Signal</keyword>
<evidence type="ECO:0000256" key="4">
    <source>
        <dbReference type="ARBA" id="ARBA00011819"/>
    </source>
</evidence>
<evidence type="ECO:0000256" key="14">
    <source>
        <dbReference type="ARBA" id="ARBA00031791"/>
    </source>
</evidence>
<evidence type="ECO:0000256" key="3">
    <source>
        <dbReference type="ARBA" id="ARBA00009294"/>
    </source>
</evidence>
<comment type="similarity">
    <text evidence="3">Belongs to the TRAP-delta family.</text>
</comment>
<dbReference type="EMBL" id="HBUF01345715">
    <property type="protein sequence ID" value="CAG6709114.1"/>
    <property type="molecule type" value="Transcribed_RNA"/>
</dbReference>
<keyword evidence="12" id="KW-0472">Membrane</keyword>
<comment type="function">
    <text evidence="1">TRAP proteins are part of a complex whose function is to bind calcium to the ER membrane and thereby regulate the retention of ER resident proteins.</text>
</comment>
<evidence type="ECO:0000256" key="11">
    <source>
        <dbReference type="ARBA" id="ARBA00022989"/>
    </source>
</evidence>
<feature type="chain" id="PRO_5033956448" description="Translocon-associated protein subunit delta" evidence="15">
    <location>
        <begin position="22"/>
        <end position="169"/>
    </location>
</feature>
<evidence type="ECO:0000256" key="5">
    <source>
        <dbReference type="ARBA" id="ARBA00014387"/>
    </source>
</evidence>
<organism evidence="16">
    <name type="scientific">Cacopsylla melanoneura</name>
    <dbReference type="NCBI Taxonomy" id="428564"/>
    <lineage>
        <taxon>Eukaryota</taxon>
        <taxon>Metazoa</taxon>
        <taxon>Ecdysozoa</taxon>
        <taxon>Arthropoda</taxon>
        <taxon>Hexapoda</taxon>
        <taxon>Insecta</taxon>
        <taxon>Pterygota</taxon>
        <taxon>Neoptera</taxon>
        <taxon>Paraneoptera</taxon>
        <taxon>Hemiptera</taxon>
        <taxon>Sternorrhyncha</taxon>
        <taxon>Psylloidea</taxon>
        <taxon>Psyllidae</taxon>
        <taxon>Psyllinae</taxon>
        <taxon>Cacopsylla</taxon>
    </lineage>
</organism>
<dbReference type="EMBL" id="HBUF01052228">
    <property type="protein sequence ID" value="CAG6622317.1"/>
    <property type="molecule type" value="Transcribed_RNA"/>
</dbReference>
<proteinExistence type="inferred from homology"/>
<dbReference type="InterPro" id="IPR008855">
    <property type="entry name" value="TRAP-delta"/>
</dbReference>
<keyword evidence="13" id="KW-1015">Disulfide bond</keyword>
<evidence type="ECO:0000256" key="12">
    <source>
        <dbReference type="ARBA" id="ARBA00023136"/>
    </source>
</evidence>
<feature type="signal peptide" evidence="15">
    <location>
        <begin position="1"/>
        <end position="21"/>
    </location>
</feature>
<dbReference type="AlphaFoldDB" id="A0A8D8XVB3"/>
<keyword evidence="7" id="KW-0812">Transmembrane</keyword>
<evidence type="ECO:0000256" key="2">
    <source>
        <dbReference type="ARBA" id="ARBA00004115"/>
    </source>
</evidence>
<dbReference type="EMBL" id="HBUF01345714">
    <property type="protein sequence ID" value="CAG6709113.1"/>
    <property type="molecule type" value="Transcribed_RNA"/>
</dbReference>
<name>A0A8D8XVB3_9HEMI</name>
<evidence type="ECO:0000256" key="7">
    <source>
        <dbReference type="ARBA" id="ARBA00022692"/>
    </source>
</evidence>
<reference evidence="16" key="1">
    <citation type="submission" date="2021-05" db="EMBL/GenBank/DDBJ databases">
        <authorList>
            <person name="Alioto T."/>
            <person name="Alioto T."/>
            <person name="Gomez Garrido J."/>
        </authorList>
    </citation>
    <scope>NUCLEOTIDE SEQUENCE</scope>
</reference>
<evidence type="ECO:0000256" key="9">
    <source>
        <dbReference type="ARBA" id="ARBA00022824"/>
    </source>
</evidence>
<sequence>MSRSLCSLVFLFVCYLSCTSASKCTTPTPITYSTLDATILTSVAYVAEFQLECPSHNKGFSVYAQVGDQVIPAAKISDNGKFQLSWVEDVKKAKGRDYSVKLFDDEGYSNLRKAIRNNEDTSSIESVAQFSVYYSKAYQGPWINTEFLAAVLSIAVWYFAYTAKSKLLA</sequence>
<evidence type="ECO:0000256" key="13">
    <source>
        <dbReference type="ARBA" id="ARBA00023157"/>
    </source>
</evidence>
<evidence type="ECO:0000256" key="1">
    <source>
        <dbReference type="ARBA" id="ARBA00002838"/>
    </source>
</evidence>
<keyword evidence="6" id="KW-1017">Isopeptide bond</keyword>
<evidence type="ECO:0000256" key="15">
    <source>
        <dbReference type="SAM" id="SignalP"/>
    </source>
</evidence>
<evidence type="ECO:0000256" key="6">
    <source>
        <dbReference type="ARBA" id="ARBA00022499"/>
    </source>
</evidence>
<accession>A0A8D8XVB3</accession>